<protein>
    <recommendedName>
        <fullName evidence="7 14">Ribonuclease HII</fullName>
        <shortName evidence="14">RNase HII</shortName>
        <ecNumber evidence="6 14">3.1.26.4</ecNumber>
    </recommendedName>
</protein>
<comment type="function">
    <text evidence="3 14 16">Endonuclease that specifically degrades the RNA of RNA-DNA hybrids.</text>
</comment>
<feature type="binding site" evidence="14 15">
    <location>
        <position position="128"/>
    </location>
    <ligand>
        <name>a divalent metal cation</name>
        <dbReference type="ChEBI" id="CHEBI:60240"/>
    </ligand>
</feature>
<evidence type="ECO:0000256" key="9">
    <source>
        <dbReference type="ARBA" id="ARBA00022722"/>
    </source>
</evidence>
<evidence type="ECO:0000256" key="1">
    <source>
        <dbReference type="ARBA" id="ARBA00000077"/>
    </source>
</evidence>
<evidence type="ECO:0000256" key="16">
    <source>
        <dbReference type="RuleBase" id="RU003515"/>
    </source>
</evidence>
<evidence type="ECO:0000313" key="19">
    <source>
        <dbReference type="Proteomes" id="UP000503840"/>
    </source>
</evidence>
<dbReference type="NCBIfam" id="NF000595">
    <property type="entry name" value="PRK00015.1-3"/>
    <property type="match status" value="1"/>
</dbReference>
<gene>
    <name evidence="14 18" type="primary">rnhB</name>
    <name evidence="18" type="ORF">DSM101010T_11990</name>
</gene>
<comment type="cofactor">
    <cofactor evidence="2">
        <name>Mg(2+)</name>
        <dbReference type="ChEBI" id="CHEBI:18420"/>
    </cofactor>
</comment>
<reference evidence="18 19" key="1">
    <citation type="submission" date="2020-05" db="EMBL/GenBank/DDBJ databases">
        <title>Draft genome sequence of Desulfovibrio sp. strain HN2T.</title>
        <authorList>
            <person name="Ueno A."/>
            <person name="Tamazawa S."/>
            <person name="Tamamura S."/>
            <person name="Murakami T."/>
            <person name="Kiyama T."/>
            <person name="Inomata H."/>
            <person name="Amano Y."/>
            <person name="Miyakawa K."/>
            <person name="Tamaki H."/>
            <person name="Naganuma T."/>
            <person name="Kaneko K."/>
        </authorList>
    </citation>
    <scope>NUCLEOTIDE SEQUENCE [LARGE SCALE GENOMIC DNA]</scope>
    <source>
        <strain evidence="18 19">HN2</strain>
    </source>
</reference>
<dbReference type="PROSITE" id="PS51975">
    <property type="entry name" value="RNASE_H_2"/>
    <property type="match status" value="1"/>
</dbReference>
<keyword evidence="10 14" id="KW-0479">Metal-binding</keyword>
<evidence type="ECO:0000259" key="17">
    <source>
        <dbReference type="PROSITE" id="PS51975"/>
    </source>
</evidence>
<dbReference type="InterPro" id="IPR024567">
    <property type="entry name" value="RNase_HII/HIII_dom"/>
</dbReference>
<feature type="binding site" evidence="14 15">
    <location>
        <position position="37"/>
    </location>
    <ligand>
        <name>a divalent metal cation</name>
        <dbReference type="ChEBI" id="CHEBI:60240"/>
    </ligand>
</feature>
<organism evidence="18 19">
    <name type="scientific">Desulfovibrio subterraneus</name>
    <dbReference type="NCBI Taxonomy" id="2718620"/>
    <lineage>
        <taxon>Bacteria</taxon>
        <taxon>Pseudomonadati</taxon>
        <taxon>Thermodesulfobacteriota</taxon>
        <taxon>Desulfovibrionia</taxon>
        <taxon>Desulfovibrionales</taxon>
        <taxon>Desulfovibrionaceae</taxon>
        <taxon>Desulfovibrio</taxon>
    </lineage>
</organism>
<evidence type="ECO:0000256" key="8">
    <source>
        <dbReference type="ARBA" id="ARBA00022490"/>
    </source>
</evidence>
<keyword evidence="12 14" id="KW-0378">Hydrolase</keyword>
<name>A0A7J0BIB7_9BACT</name>
<proteinExistence type="inferred from homology"/>
<dbReference type="InterPro" id="IPR036397">
    <property type="entry name" value="RNaseH_sf"/>
</dbReference>
<sequence>MPRKKAASTLTMNLLTPDGTEPDLQATWPLPFAGVDEAGRGCLAGPVVAGACILPQGLVIEGLTDSKKLTEKKREALYPVIRQQALAWGVGVVWPAEIDRINILQATFLAMHRAVQALKVPPVFLAIDGNQKIPAELAGAMAQTTVVKGDLKIPAISAASILAKTFRDRLMNSLHHRYPQYGFAQHKGYGTQEHIAAIAASGPCRMHRLTFAKVRPEKASEVMTEQASLW</sequence>
<dbReference type="InterPro" id="IPR022898">
    <property type="entry name" value="RNase_HII"/>
</dbReference>
<dbReference type="GO" id="GO:0003723">
    <property type="term" value="F:RNA binding"/>
    <property type="evidence" value="ECO:0007669"/>
    <property type="project" value="UniProtKB-UniRule"/>
</dbReference>
<evidence type="ECO:0000256" key="5">
    <source>
        <dbReference type="ARBA" id="ARBA00007383"/>
    </source>
</evidence>
<dbReference type="GO" id="GO:0004523">
    <property type="term" value="F:RNA-DNA hybrid ribonuclease activity"/>
    <property type="evidence" value="ECO:0007669"/>
    <property type="project" value="UniProtKB-UniRule"/>
</dbReference>
<evidence type="ECO:0000256" key="6">
    <source>
        <dbReference type="ARBA" id="ARBA00012180"/>
    </source>
</evidence>
<dbReference type="Gene3D" id="3.30.420.10">
    <property type="entry name" value="Ribonuclease H-like superfamily/Ribonuclease H"/>
    <property type="match status" value="1"/>
</dbReference>
<dbReference type="Proteomes" id="UP000503840">
    <property type="component" value="Unassembled WGS sequence"/>
</dbReference>
<evidence type="ECO:0000256" key="10">
    <source>
        <dbReference type="ARBA" id="ARBA00022723"/>
    </source>
</evidence>
<comment type="subcellular location">
    <subcellularLocation>
        <location evidence="4 14">Cytoplasm</location>
    </subcellularLocation>
</comment>
<dbReference type="Pfam" id="PF01351">
    <property type="entry name" value="RNase_HII"/>
    <property type="match status" value="1"/>
</dbReference>
<comment type="similarity">
    <text evidence="5 14 16">Belongs to the RNase HII family.</text>
</comment>
<evidence type="ECO:0000256" key="14">
    <source>
        <dbReference type="HAMAP-Rule" id="MF_00052"/>
    </source>
</evidence>
<dbReference type="SUPFAM" id="SSF53098">
    <property type="entry name" value="Ribonuclease H-like"/>
    <property type="match status" value="1"/>
</dbReference>
<evidence type="ECO:0000256" key="13">
    <source>
        <dbReference type="ARBA" id="ARBA00023211"/>
    </source>
</evidence>
<evidence type="ECO:0000256" key="2">
    <source>
        <dbReference type="ARBA" id="ARBA00001946"/>
    </source>
</evidence>
<evidence type="ECO:0000256" key="3">
    <source>
        <dbReference type="ARBA" id="ARBA00004065"/>
    </source>
</evidence>
<dbReference type="EC" id="3.1.26.4" evidence="6 14"/>
<evidence type="ECO:0000256" key="15">
    <source>
        <dbReference type="PROSITE-ProRule" id="PRU01319"/>
    </source>
</evidence>
<feature type="domain" description="RNase H type-2" evidence="17">
    <location>
        <begin position="30"/>
        <end position="223"/>
    </location>
</feature>
<accession>A0A7J0BIB7</accession>
<dbReference type="HAMAP" id="MF_00052_B">
    <property type="entry name" value="RNase_HII_B"/>
    <property type="match status" value="1"/>
</dbReference>
<dbReference type="InterPro" id="IPR001352">
    <property type="entry name" value="RNase_HII/HIII"/>
</dbReference>
<dbReference type="InterPro" id="IPR012337">
    <property type="entry name" value="RNaseH-like_sf"/>
</dbReference>
<dbReference type="GO" id="GO:0030145">
    <property type="term" value="F:manganese ion binding"/>
    <property type="evidence" value="ECO:0007669"/>
    <property type="project" value="UniProtKB-UniRule"/>
</dbReference>
<dbReference type="GO" id="GO:0006298">
    <property type="term" value="P:mismatch repair"/>
    <property type="evidence" value="ECO:0007669"/>
    <property type="project" value="TreeGrafter"/>
</dbReference>
<comment type="cofactor">
    <cofactor evidence="14 15">
        <name>Mn(2+)</name>
        <dbReference type="ChEBI" id="CHEBI:29035"/>
    </cofactor>
    <cofactor evidence="14 15">
        <name>Mg(2+)</name>
        <dbReference type="ChEBI" id="CHEBI:18420"/>
    </cofactor>
    <text evidence="14 15">Manganese or magnesium. Binds 1 divalent metal ion per monomer in the absence of substrate. May bind a second metal ion after substrate binding.</text>
</comment>
<evidence type="ECO:0000256" key="7">
    <source>
        <dbReference type="ARBA" id="ARBA00019179"/>
    </source>
</evidence>
<comment type="caution">
    <text evidence="18">The sequence shown here is derived from an EMBL/GenBank/DDBJ whole genome shotgun (WGS) entry which is preliminary data.</text>
</comment>
<evidence type="ECO:0000256" key="4">
    <source>
        <dbReference type="ARBA" id="ARBA00004496"/>
    </source>
</evidence>
<evidence type="ECO:0000256" key="12">
    <source>
        <dbReference type="ARBA" id="ARBA00022801"/>
    </source>
</evidence>
<evidence type="ECO:0000313" key="18">
    <source>
        <dbReference type="EMBL" id="GFM32834.1"/>
    </source>
</evidence>
<dbReference type="CDD" id="cd07182">
    <property type="entry name" value="RNase_HII_bacteria_HII_like"/>
    <property type="match status" value="1"/>
</dbReference>
<keyword evidence="8 14" id="KW-0963">Cytoplasm</keyword>
<dbReference type="EMBL" id="BLVO01000012">
    <property type="protein sequence ID" value="GFM32834.1"/>
    <property type="molecule type" value="Genomic_DNA"/>
</dbReference>
<dbReference type="GO" id="GO:0043137">
    <property type="term" value="P:DNA replication, removal of RNA primer"/>
    <property type="evidence" value="ECO:0007669"/>
    <property type="project" value="TreeGrafter"/>
</dbReference>
<dbReference type="PANTHER" id="PTHR10954">
    <property type="entry name" value="RIBONUCLEASE H2 SUBUNIT A"/>
    <property type="match status" value="1"/>
</dbReference>
<comment type="catalytic activity">
    <reaction evidence="1 14 15 16">
        <text>Endonucleolytic cleavage to 5'-phosphomonoester.</text>
        <dbReference type="EC" id="3.1.26.4"/>
    </reaction>
</comment>
<keyword evidence="11 14" id="KW-0255">Endonuclease</keyword>
<dbReference type="PANTHER" id="PTHR10954:SF18">
    <property type="entry name" value="RIBONUCLEASE HII"/>
    <property type="match status" value="1"/>
</dbReference>
<dbReference type="FunFam" id="3.30.420.10:FF:000006">
    <property type="entry name" value="Ribonuclease HII"/>
    <property type="match status" value="1"/>
</dbReference>
<dbReference type="AlphaFoldDB" id="A0A7J0BIB7"/>
<dbReference type="GO" id="GO:0032299">
    <property type="term" value="C:ribonuclease H2 complex"/>
    <property type="evidence" value="ECO:0007669"/>
    <property type="project" value="TreeGrafter"/>
</dbReference>
<evidence type="ECO:0000256" key="11">
    <source>
        <dbReference type="ARBA" id="ARBA00022759"/>
    </source>
</evidence>
<keyword evidence="13 14" id="KW-0464">Manganese</keyword>
<dbReference type="GO" id="GO:0005737">
    <property type="term" value="C:cytoplasm"/>
    <property type="evidence" value="ECO:0007669"/>
    <property type="project" value="UniProtKB-SubCell"/>
</dbReference>
<keyword evidence="19" id="KW-1185">Reference proteome</keyword>
<keyword evidence="9 14" id="KW-0540">Nuclease</keyword>
<feature type="binding site" evidence="14 15">
    <location>
        <position position="36"/>
    </location>
    <ligand>
        <name>a divalent metal cation</name>
        <dbReference type="ChEBI" id="CHEBI:60240"/>
    </ligand>
</feature>